<dbReference type="OrthoDB" id="8455441at2"/>
<evidence type="ECO:0000313" key="2">
    <source>
        <dbReference type="Proteomes" id="UP000243180"/>
    </source>
</evidence>
<dbReference type="Proteomes" id="UP000243180">
    <property type="component" value="Chromosome"/>
</dbReference>
<gene>
    <name evidence="1" type="ORF">SCL_2496</name>
</gene>
<reference evidence="1 2" key="1">
    <citation type="submission" date="2015-05" db="EMBL/GenBank/DDBJ databases">
        <title>Complete genome sequence of a sulfur-oxidizing gammaproteobacterium strain HA5.</title>
        <authorList>
            <person name="Miura A."/>
            <person name="Kojima H."/>
            <person name="Fukui M."/>
        </authorList>
    </citation>
    <scope>NUCLEOTIDE SEQUENCE [LARGE SCALE GENOMIC DNA]</scope>
    <source>
        <strain evidence="1 2">HA5</strain>
    </source>
</reference>
<dbReference type="InParanoid" id="A0A1B4XIZ1"/>
<dbReference type="AlphaFoldDB" id="A0A1B4XIZ1"/>
<keyword evidence="2" id="KW-1185">Reference proteome</keyword>
<dbReference type="RefSeq" id="WP_096361479.1">
    <property type="nucleotide sequence ID" value="NZ_AP014879.1"/>
</dbReference>
<sequence length="284" mass="31187">MKLLRGATFSHPVVAPFLDDVKAGNFHLRNFAVKADGANYRLMVDFELGNPGLLEYIRKGKAGYALLVEARGLFYRKLYSPLPEKQELIIDGDLLSGSIDCIPLVVATADIPEYVLDDFNADYRGLKISISSGDVLAISSGQTFVAEKMYDSLQKLSSIMQVIRDEKVAPGSMDVALHEDKITIYVCPQDHEKYGTLSKLPEAAPLLMQSLAVPALQEAIVEMRREDGSSGERRWELALRKRLDVMKITIGDSSTADIACRLLEGPLSASFSSLDDLISGGNEE</sequence>
<evidence type="ECO:0000313" key="1">
    <source>
        <dbReference type="EMBL" id="BAV34773.1"/>
    </source>
</evidence>
<name>A0A1B4XIZ1_9GAMM</name>
<accession>A0A1B4XIZ1</accession>
<organism evidence="1 2">
    <name type="scientific">Sulfuricaulis limicola</name>
    <dbReference type="NCBI Taxonomy" id="1620215"/>
    <lineage>
        <taxon>Bacteria</taxon>
        <taxon>Pseudomonadati</taxon>
        <taxon>Pseudomonadota</taxon>
        <taxon>Gammaproteobacteria</taxon>
        <taxon>Acidiferrobacterales</taxon>
        <taxon>Acidiferrobacteraceae</taxon>
        <taxon>Sulfuricaulis</taxon>
    </lineage>
</organism>
<protein>
    <submittedName>
        <fullName evidence="1">Uncharacterized protein</fullName>
    </submittedName>
</protein>
<proteinExistence type="predicted"/>
<dbReference type="EMBL" id="AP014879">
    <property type="protein sequence ID" value="BAV34773.1"/>
    <property type="molecule type" value="Genomic_DNA"/>
</dbReference>
<dbReference type="KEGG" id="slim:SCL_2496"/>